<dbReference type="GO" id="GO:0005739">
    <property type="term" value="C:mitochondrion"/>
    <property type="evidence" value="ECO:0007669"/>
    <property type="project" value="UniProtKB-SubCell"/>
</dbReference>
<dbReference type="SUPFAM" id="SSF160909">
    <property type="entry name" value="ATP12-like"/>
    <property type="match status" value="1"/>
</dbReference>
<dbReference type="InterPro" id="IPR011419">
    <property type="entry name" value="ATP12_ATP_synth-F1-assembly"/>
</dbReference>
<comment type="caution">
    <text evidence="6">The sequence shown here is derived from an EMBL/GenBank/DDBJ whole genome shotgun (WGS) entry which is preliminary data.</text>
</comment>
<evidence type="ECO:0000256" key="4">
    <source>
        <dbReference type="ARBA" id="ARBA00023128"/>
    </source>
</evidence>
<dbReference type="PANTHER" id="PTHR21013">
    <property type="entry name" value="ATP SYNTHASE MITOCHONDRIAL F1 COMPLEX ASSEMBLY FACTOR 2/ATP12 PROTEIN, MITOCHONDRIAL PRECURSOR"/>
    <property type="match status" value="1"/>
</dbReference>
<dbReference type="InterPro" id="IPR023335">
    <property type="entry name" value="ATP12_ortho_dom_sf"/>
</dbReference>
<sequence>MQKGFREPGEKPRRFYKAVEVRPVEGGFEVLLDGRNIRAPKGGKLILPTEALAGMCAEEWDGQGEHIQLATMHATRLAFTAIEAMPGSREAVADQLAEYAGADLICYFAEHPATLVARHETHWAPLLNQAREEIGLVFLRASGVRHQEQPAETLARVKALALELDDFGLAGLAFATPLYGSTVLAFAVQRGWLSGEQAFDLSRLDEAFQEERWGVDEEAAERTARLLVEARMVGRWFEALR</sequence>
<reference evidence="6" key="1">
    <citation type="submission" date="2016-10" db="EMBL/GenBank/DDBJ databases">
        <title>Sequence of Gallionella enrichment culture.</title>
        <authorList>
            <person name="Poehlein A."/>
            <person name="Muehling M."/>
            <person name="Daniel R."/>
        </authorList>
    </citation>
    <scope>NUCLEOTIDE SEQUENCE</scope>
</reference>
<organism evidence="6">
    <name type="scientific">mine drainage metagenome</name>
    <dbReference type="NCBI Taxonomy" id="410659"/>
    <lineage>
        <taxon>unclassified sequences</taxon>
        <taxon>metagenomes</taxon>
        <taxon>ecological metagenomes</taxon>
    </lineage>
</organism>
<proteinExistence type="inferred from homology"/>
<evidence type="ECO:0000256" key="3">
    <source>
        <dbReference type="ARBA" id="ARBA00022946"/>
    </source>
</evidence>
<name>A0A1J5PIK7_9ZZZZ</name>
<dbReference type="AlphaFoldDB" id="A0A1J5PIK7"/>
<evidence type="ECO:0000313" key="6">
    <source>
        <dbReference type="EMBL" id="OIQ63397.1"/>
    </source>
</evidence>
<dbReference type="Pfam" id="PF07542">
    <property type="entry name" value="ATP12"/>
    <property type="match status" value="1"/>
</dbReference>
<evidence type="ECO:0000256" key="2">
    <source>
        <dbReference type="ARBA" id="ARBA00008231"/>
    </source>
</evidence>
<dbReference type="InterPro" id="IPR042272">
    <property type="entry name" value="ATP12_ATP_synth-F1-assembly_N"/>
</dbReference>
<keyword evidence="5" id="KW-0143">Chaperone</keyword>
<comment type="subcellular location">
    <subcellularLocation>
        <location evidence="1">Mitochondrion</location>
    </subcellularLocation>
</comment>
<keyword evidence="4" id="KW-0496">Mitochondrion</keyword>
<accession>A0A1J5PIK7</accession>
<dbReference type="GO" id="GO:0043461">
    <property type="term" value="P:proton-transporting ATP synthase complex assembly"/>
    <property type="evidence" value="ECO:0007669"/>
    <property type="project" value="InterPro"/>
</dbReference>
<dbReference type="Gene3D" id="1.10.3580.10">
    <property type="entry name" value="ATP12 ATPase"/>
    <property type="match status" value="1"/>
</dbReference>
<comment type="similarity">
    <text evidence="2">Belongs to the ATP12 family.</text>
</comment>
<evidence type="ECO:0000256" key="1">
    <source>
        <dbReference type="ARBA" id="ARBA00004173"/>
    </source>
</evidence>
<dbReference type="Gene3D" id="3.30.2180.10">
    <property type="entry name" value="ATP12-like"/>
    <property type="match status" value="1"/>
</dbReference>
<dbReference type="PANTHER" id="PTHR21013:SF10">
    <property type="entry name" value="ATP SYNTHASE MITOCHONDRIAL F1 COMPLEX ASSEMBLY FACTOR 2"/>
    <property type="match status" value="1"/>
</dbReference>
<dbReference type="EMBL" id="MLJW01009042">
    <property type="protein sequence ID" value="OIQ63397.1"/>
    <property type="molecule type" value="Genomic_DNA"/>
</dbReference>
<keyword evidence="3" id="KW-0809">Transit peptide</keyword>
<protein>
    <submittedName>
        <fullName evidence="6">ATP12 chaperone protein</fullName>
    </submittedName>
</protein>
<evidence type="ECO:0000256" key="5">
    <source>
        <dbReference type="ARBA" id="ARBA00023186"/>
    </source>
</evidence>
<gene>
    <name evidence="6" type="ORF">GALL_550620</name>
</gene>